<dbReference type="GO" id="GO:0006783">
    <property type="term" value="P:heme biosynthetic process"/>
    <property type="evidence" value="ECO:0007669"/>
    <property type="project" value="UniProtKB-KW"/>
</dbReference>
<comment type="pathway">
    <text evidence="2">Porphyrin-containing compound metabolism; heme O biosynthesis; heme O from protoheme: step 1/1.</text>
</comment>
<accession>A0A382IZ50</accession>
<dbReference type="EMBL" id="UINC01070043">
    <property type="protein sequence ID" value="SVC03881.1"/>
    <property type="molecule type" value="Genomic_DNA"/>
</dbReference>
<dbReference type="Pfam" id="PF01040">
    <property type="entry name" value="UbiA"/>
    <property type="match status" value="1"/>
</dbReference>
<reference evidence="12" key="1">
    <citation type="submission" date="2018-05" db="EMBL/GenBank/DDBJ databases">
        <authorList>
            <person name="Lanie J.A."/>
            <person name="Ng W.-L."/>
            <person name="Kazmierczak K.M."/>
            <person name="Andrzejewski T.M."/>
            <person name="Davidsen T.M."/>
            <person name="Wayne K.J."/>
            <person name="Tettelin H."/>
            <person name="Glass J.I."/>
            <person name="Rusch D."/>
            <person name="Podicherti R."/>
            <person name="Tsui H.-C.T."/>
            <person name="Winkler M.E."/>
        </authorList>
    </citation>
    <scope>NUCLEOTIDE SEQUENCE</scope>
</reference>
<evidence type="ECO:0000256" key="4">
    <source>
        <dbReference type="ARBA" id="ARBA00022679"/>
    </source>
</evidence>
<protein>
    <recommendedName>
        <fullName evidence="9">Protoheme IX farnesyltransferase</fullName>
    </recommendedName>
    <alternativeName>
        <fullName evidence="10">Heme B farnesyltransferase</fullName>
    </alternativeName>
</protein>
<keyword evidence="3" id="KW-1003">Cell membrane</keyword>
<dbReference type="GO" id="GO:0008495">
    <property type="term" value="F:protoheme IX farnesyltransferase activity"/>
    <property type="evidence" value="ECO:0007669"/>
    <property type="project" value="InterPro"/>
</dbReference>
<keyword evidence="7" id="KW-0350">Heme biosynthesis</keyword>
<evidence type="ECO:0000256" key="11">
    <source>
        <dbReference type="SAM" id="Phobius"/>
    </source>
</evidence>
<evidence type="ECO:0000256" key="7">
    <source>
        <dbReference type="ARBA" id="ARBA00023133"/>
    </source>
</evidence>
<evidence type="ECO:0000313" key="12">
    <source>
        <dbReference type="EMBL" id="SVC03881.1"/>
    </source>
</evidence>
<dbReference type="InterPro" id="IPR006369">
    <property type="entry name" value="Protohaem_IX_farnesylTrfase"/>
</dbReference>
<keyword evidence="4" id="KW-0808">Transferase</keyword>
<feature type="non-terminal residue" evidence="12">
    <location>
        <position position="1"/>
    </location>
</feature>
<evidence type="ECO:0000256" key="6">
    <source>
        <dbReference type="ARBA" id="ARBA00022989"/>
    </source>
</evidence>
<dbReference type="AlphaFoldDB" id="A0A382IZ50"/>
<feature type="transmembrane region" description="Helical" evidence="11">
    <location>
        <begin position="56"/>
        <end position="76"/>
    </location>
</feature>
<keyword evidence="6 11" id="KW-1133">Transmembrane helix</keyword>
<evidence type="ECO:0000256" key="10">
    <source>
        <dbReference type="ARBA" id="ARBA00042475"/>
    </source>
</evidence>
<name>A0A382IZ50_9ZZZZ</name>
<feature type="transmembrane region" description="Helical" evidence="11">
    <location>
        <begin position="151"/>
        <end position="170"/>
    </location>
</feature>
<dbReference type="PANTHER" id="PTHR43448">
    <property type="entry name" value="PROTOHEME IX FARNESYLTRANSFERASE, MITOCHONDRIAL"/>
    <property type="match status" value="1"/>
</dbReference>
<dbReference type="NCBIfam" id="TIGR01473">
    <property type="entry name" value="cyoE_ctaB"/>
    <property type="match status" value="1"/>
</dbReference>
<keyword evidence="5 11" id="KW-0812">Transmembrane</keyword>
<dbReference type="Gene3D" id="1.10.357.140">
    <property type="entry name" value="UbiA prenyltransferase"/>
    <property type="match status" value="1"/>
</dbReference>
<evidence type="ECO:0000256" key="9">
    <source>
        <dbReference type="ARBA" id="ARBA00040810"/>
    </source>
</evidence>
<dbReference type="CDD" id="cd13957">
    <property type="entry name" value="PT_UbiA_Cox10"/>
    <property type="match status" value="1"/>
</dbReference>
<evidence type="ECO:0000256" key="5">
    <source>
        <dbReference type="ARBA" id="ARBA00022692"/>
    </source>
</evidence>
<evidence type="ECO:0000256" key="8">
    <source>
        <dbReference type="ARBA" id="ARBA00023136"/>
    </source>
</evidence>
<comment type="subcellular location">
    <subcellularLocation>
        <location evidence="1">Cell membrane</location>
        <topology evidence="1">Multi-pass membrane protein</topology>
    </subcellularLocation>
</comment>
<keyword evidence="8 11" id="KW-0472">Membrane</keyword>
<feature type="non-terminal residue" evidence="12">
    <location>
        <position position="199"/>
    </location>
</feature>
<dbReference type="InterPro" id="IPR044878">
    <property type="entry name" value="UbiA_sf"/>
</dbReference>
<feature type="transmembrane region" description="Helical" evidence="11">
    <location>
        <begin position="176"/>
        <end position="196"/>
    </location>
</feature>
<dbReference type="GO" id="GO:0005886">
    <property type="term" value="C:plasma membrane"/>
    <property type="evidence" value="ECO:0007669"/>
    <property type="project" value="UniProtKB-SubCell"/>
</dbReference>
<dbReference type="InterPro" id="IPR000537">
    <property type="entry name" value="UbiA_prenyltransferase"/>
</dbReference>
<dbReference type="PROSITE" id="PS00943">
    <property type="entry name" value="UBIA"/>
    <property type="match status" value="1"/>
</dbReference>
<sequence length="199" mass="21771">VPNNTVKTKSSTGIDTASFLESLLLLLKPRVMSLVIFTCAVGYITSNSSIDTFNAIVGITLVALGAGAAGCLNMWYDADIDALMTRTCLRPIPTGKIKKNYALIYGLVLTFVSVVSLNYFTNTLSSLLLLFTILFYILVYTIWLKRKTSQNIVIGGAAGALPPIIGWTIATNSISIEPITLFLIIFFWTPSHFWALSLY</sequence>
<feature type="transmembrane region" description="Helical" evidence="11">
    <location>
        <begin position="100"/>
        <end position="120"/>
    </location>
</feature>
<evidence type="ECO:0000256" key="3">
    <source>
        <dbReference type="ARBA" id="ARBA00022475"/>
    </source>
</evidence>
<feature type="transmembrane region" description="Helical" evidence="11">
    <location>
        <begin position="126"/>
        <end position="144"/>
    </location>
</feature>
<evidence type="ECO:0000256" key="2">
    <source>
        <dbReference type="ARBA" id="ARBA00004919"/>
    </source>
</evidence>
<dbReference type="PANTHER" id="PTHR43448:SF7">
    <property type="entry name" value="4-HYDROXYBENZOATE SOLANESYLTRANSFERASE"/>
    <property type="match status" value="1"/>
</dbReference>
<feature type="transmembrane region" description="Helical" evidence="11">
    <location>
        <begin position="31"/>
        <end position="50"/>
    </location>
</feature>
<organism evidence="12">
    <name type="scientific">marine metagenome</name>
    <dbReference type="NCBI Taxonomy" id="408172"/>
    <lineage>
        <taxon>unclassified sequences</taxon>
        <taxon>metagenomes</taxon>
        <taxon>ecological metagenomes</taxon>
    </lineage>
</organism>
<evidence type="ECO:0000256" key="1">
    <source>
        <dbReference type="ARBA" id="ARBA00004651"/>
    </source>
</evidence>
<proteinExistence type="predicted"/>
<gene>
    <name evidence="12" type="ORF">METZ01_LOCUS256735</name>
</gene>
<dbReference type="InterPro" id="IPR030470">
    <property type="entry name" value="UbiA_prenylTrfase_CS"/>
</dbReference>